<proteinExistence type="predicted"/>
<name>A0A1I7V5D1_LOALO</name>
<dbReference type="WBParaSite" id="EN70_10055">
    <property type="protein sequence ID" value="EN70_10055"/>
    <property type="gene ID" value="EN70_10055"/>
</dbReference>
<keyword evidence="1" id="KW-1185">Reference proteome</keyword>
<protein>
    <submittedName>
        <fullName evidence="2">Secreted protein</fullName>
    </submittedName>
</protein>
<sequence>MDCVAPYPQITGGTARILSTPLGYCQCVFVVLLSWCCPALSVCSELLMIAGTLYEKLLSFLFRPNSPENWWELMQTNAAVGYPEFTLSGLTRRYP</sequence>
<dbReference type="AlphaFoldDB" id="A0A1I7V5D1"/>
<accession>A0A1I7V5D1</accession>
<evidence type="ECO:0000313" key="2">
    <source>
        <dbReference type="WBParaSite" id="EN70_10055"/>
    </source>
</evidence>
<reference evidence="1" key="1">
    <citation type="submission" date="2012-04" db="EMBL/GenBank/DDBJ databases">
        <title>The Genome Sequence of Loa loa.</title>
        <authorList>
            <consortium name="The Broad Institute Genome Sequencing Platform"/>
            <consortium name="Broad Institute Genome Sequencing Center for Infectious Disease"/>
            <person name="Nutman T.B."/>
            <person name="Fink D.L."/>
            <person name="Russ C."/>
            <person name="Young S."/>
            <person name="Zeng Q."/>
            <person name="Gargeya S."/>
            <person name="Alvarado L."/>
            <person name="Berlin A."/>
            <person name="Chapman S.B."/>
            <person name="Chen Z."/>
            <person name="Freedman E."/>
            <person name="Gellesch M."/>
            <person name="Goldberg J."/>
            <person name="Griggs A."/>
            <person name="Gujja S."/>
            <person name="Heilman E.R."/>
            <person name="Heiman D."/>
            <person name="Howarth C."/>
            <person name="Mehta T."/>
            <person name="Neiman D."/>
            <person name="Pearson M."/>
            <person name="Roberts A."/>
            <person name="Saif S."/>
            <person name="Shea T."/>
            <person name="Shenoy N."/>
            <person name="Sisk P."/>
            <person name="Stolte C."/>
            <person name="Sykes S."/>
            <person name="White J."/>
            <person name="Yandava C."/>
            <person name="Haas B."/>
            <person name="Henn M.R."/>
            <person name="Nusbaum C."/>
            <person name="Birren B."/>
        </authorList>
    </citation>
    <scope>NUCLEOTIDE SEQUENCE [LARGE SCALE GENOMIC DNA]</scope>
</reference>
<reference evidence="2" key="2">
    <citation type="submission" date="2016-11" db="UniProtKB">
        <authorList>
            <consortium name="WormBaseParasite"/>
        </authorList>
    </citation>
    <scope>IDENTIFICATION</scope>
</reference>
<dbReference type="Proteomes" id="UP000095285">
    <property type="component" value="Unassembled WGS sequence"/>
</dbReference>
<organism evidence="1 2">
    <name type="scientific">Loa loa</name>
    <name type="common">Eye worm</name>
    <name type="synonym">Filaria loa</name>
    <dbReference type="NCBI Taxonomy" id="7209"/>
    <lineage>
        <taxon>Eukaryota</taxon>
        <taxon>Metazoa</taxon>
        <taxon>Ecdysozoa</taxon>
        <taxon>Nematoda</taxon>
        <taxon>Chromadorea</taxon>
        <taxon>Rhabditida</taxon>
        <taxon>Spirurina</taxon>
        <taxon>Spiruromorpha</taxon>
        <taxon>Filarioidea</taxon>
        <taxon>Onchocercidae</taxon>
        <taxon>Loa</taxon>
    </lineage>
</organism>
<evidence type="ECO:0000313" key="1">
    <source>
        <dbReference type="Proteomes" id="UP000095285"/>
    </source>
</evidence>